<gene>
    <name evidence="5" type="primary">LOC111814067</name>
</gene>
<evidence type="ECO:0000313" key="5">
    <source>
        <dbReference type="RefSeq" id="XP_023562331.1"/>
    </source>
</evidence>
<feature type="region of interest" description="Disordered" evidence="2">
    <location>
        <begin position="1"/>
        <end position="96"/>
    </location>
</feature>
<feature type="domain" description="GAGE" evidence="3">
    <location>
        <begin position="1"/>
        <end position="113"/>
    </location>
</feature>
<sequence>MSEDVSSTSKSEGQRDDEPTCPPEPVVAQQPSHEQPEQVEADAPGQKRDDEEPAAEGEGKGKKNAWWPELEADLEEVEQPKTGRERGDGPDVKGKRLPAWDYTKLLGSGLPANRKGVTKLHNARVGLQLAMRAAQAHWFLG</sequence>
<dbReference type="Pfam" id="PF05831">
    <property type="entry name" value="GAGE"/>
    <property type="match status" value="1"/>
</dbReference>
<keyword evidence="4" id="KW-1185">Reference proteome</keyword>
<accession>A0A6P6DQS4</accession>
<dbReference type="InterPro" id="IPR031320">
    <property type="entry name" value="GAGE"/>
</dbReference>
<protein>
    <submittedName>
        <fullName evidence="5">X antigen family member 5-like</fullName>
    </submittedName>
</protein>
<feature type="compositionally biased region" description="Basic and acidic residues" evidence="2">
    <location>
        <begin position="78"/>
        <end position="94"/>
    </location>
</feature>
<name>A0A6P6DQS4_OCTDE</name>
<dbReference type="AlphaFoldDB" id="A0A6P6DQS4"/>
<evidence type="ECO:0000259" key="3">
    <source>
        <dbReference type="SMART" id="SM01379"/>
    </source>
</evidence>
<comment type="similarity">
    <text evidence="1">Belongs to the GAGE family.</text>
</comment>
<proteinExistence type="inferred from homology"/>
<dbReference type="Proteomes" id="UP000515203">
    <property type="component" value="Unplaced"/>
</dbReference>
<dbReference type="GeneID" id="111814067"/>
<dbReference type="PANTHER" id="PTHR14047">
    <property type="entry name" value="P ANTIGEN FAMILY MEMBER 5-RELATED"/>
    <property type="match status" value="1"/>
</dbReference>
<dbReference type="InParanoid" id="A0A6P6DQS4"/>
<dbReference type="OrthoDB" id="9538520at2759"/>
<evidence type="ECO:0000313" key="4">
    <source>
        <dbReference type="Proteomes" id="UP000515203"/>
    </source>
</evidence>
<feature type="compositionally biased region" description="Polar residues" evidence="2">
    <location>
        <begin position="1"/>
        <end position="11"/>
    </location>
</feature>
<organism evidence="4 5">
    <name type="scientific">Octodon degus</name>
    <name type="common">Degu</name>
    <name type="synonym">Sciurus degus</name>
    <dbReference type="NCBI Taxonomy" id="10160"/>
    <lineage>
        <taxon>Eukaryota</taxon>
        <taxon>Metazoa</taxon>
        <taxon>Chordata</taxon>
        <taxon>Craniata</taxon>
        <taxon>Vertebrata</taxon>
        <taxon>Euteleostomi</taxon>
        <taxon>Mammalia</taxon>
        <taxon>Eutheria</taxon>
        <taxon>Euarchontoglires</taxon>
        <taxon>Glires</taxon>
        <taxon>Rodentia</taxon>
        <taxon>Hystricomorpha</taxon>
        <taxon>Octodontidae</taxon>
        <taxon>Octodon</taxon>
    </lineage>
</organism>
<dbReference type="InterPro" id="IPR008625">
    <property type="entry name" value="GAGE_fam"/>
</dbReference>
<dbReference type="RefSeq" id="XP_023562331.1">
    <property type="nucleotide sequence ID" value="XM_023706563.1"/>
</dbReference>
<dbReference type="SMART" id="SM01379">
    <property type="entry name" value="GAGE"/>
    <property type="match status" value="1"/>
</dbReference>
<evidence type="ECO:0000256" key="2">
    <source>
        <dbReference type="SAM" id="MobiDB-lite"/>
    </source>
</evidence>
<reference evidence="5" key="1">
    <citation type="submission" date="2025-08" db="UniProtKB">
        <authorList>
            <consortium name="RefSeq"/>
        </authorList>
    </citation>
    <scope>IDENTIFICATION</scope>
</reference>
<evidence type="ECO:0000256" key="1">
    <source>
        <dbReference type="ARBA" id="ARBA00007043"/>
    </source>
</evidence>